<comment type="pathway">
    <text evidence="4 5">Purine metabolism; IMP biosynthesis via de novo pathway; 5-amino-1-(5-phospho-D-ribosyl)imidazole-4-carboxylate from 5-amino-1-(5-phospho-D-ribosyl)imidazole (N5-CAIR route): step 1/2.</text>
</comment>
<dbReference type="Gene3D" id="3.30.470.20">
    <property type="entry name" value="ATP-grasp fold, B domain"/>
    <property type="match status" value="1"/>
</dbReference>
<dbReference type="GO" id="GO:0034028">
    <property type="term" value="F:5-(carboxyamino)imidazole ribonucleotide synthase activity"/>
    <property type="evidence" value="ECO:0007669"/>
    <property type="project" value="UniProtKB-EC"/>
</dbReference>
<dbReference type="InterPro" id="IPR013815">
    <property type="entry name" value="ATP_grasp_subdomain_1"/>
</dbReference>
<organism evidence="7 8">
    <name type="scientific">Moraxella nasicaprae</name>
    <dbReference type="NCBI Taxonomy" id="2904122"/>
    <lineage>
        <taxon>Bacteria</taxon>
        <taxon>Pseudomonadati</taxon>
        <taxon>Pseudomonadota</taxon>
        <taxon>Gammaproteobacteria</taxon>
        <taxon>Moraxellales</taxon>
        <taxon>Moraxellaceae</taxon>
        <taxon>Moraxella</taxon>
    </lineage>
</organism>
<accession>A0ABY6F5V3</accession>
<comment type="function">
    <text evidence="5">Catalyzes the ATP-dependent conversion of 5-aminoimidazole ribonucleotide (AIR) and HCO(3)- to N5-carboxyaminoimidazole ribonucleotide (N5-CAIR).</text>
</comment>
<evidence type="ECO:0000256" key="3">
    <source>
        <dbReference type="ARBA" id="ARBA00022840"/>
    </source>
</evidence>
<dbReference type="InterPro" id="IPR005875">
    <property type="entry name" value="PurK"/>
</dbReference>
<reference evidence="7" key="1">
    <citation type="submission" date="2021-12" db="EMBL/GenBank/DDBJ databases">
        <title>taxonomy of Moraxella sp. ZY201224.</title>
        <authorList>
            <person name="Li F."/>
        </authorList>
    </citation>
    <scope>NUCLEOTIDE SEQUENCE</scope>
    <source>
        <strain evidence="7">ZY201224</strain>
    </source>
</reference>
<keyword evidence="4 5" id="KW-0436">Ligase</keyword>
<dbReference type="NCBIfam" id="NF004679">
    <property type="entry name" value="PRK06019.1-5"/>
    <property type="match status" value="1"/>
</dbReference>
<evidence type="ECO:0000259" key="6">
    <source>
        <dbReference type="PROSITE" id="PS50975"/>
    </source>
</evidence>
<dbReference type="Pfam" id="PF02222">
    <property type="entry name" value="ATP-grasp"/>
    <property type="match status" value="1"/>
</dbReference>
<dbReference type="PANTHER" id="PTHR11609">
    <property type="entry name" value="PURINE BIOSYNTHESIS PROTEIN 6/7, PUR6/7"/>
    <property type="match status" value="1"/>
</dbReference>
<dbReference type="EMBL" id="CP089977">
    <property type="protein sequence ID" value="UXZ05478.1"/>
    <property type="molecule type" value="Genomic_DNA"/>
</dbReference>
<evidence type="ECO:0000313" key="7">
    <source>
        <dbReference type="EMBL" id="UXZ05478.1"/>
    </source>
</evidence>
<dbReference type="Pfam" id="PF17769">
    <property type="entry name" value="PurK_C"/>
    <property type="match status" value="1"/>
</dbReference>
<keyword evidence="2 4" id="KW-0658">Purine biosynthesis</keyword>
<feature type="binding site" evidence="4">
    <location>
        <position position="101"/>
    </location>
    <ligand>
        <name>ATP</name>
        <dbReference type="ChEBI" id="CHEBI:30616"/>
    </ligand>
</feature>
<feature type="domain" description="ATP-grasp" evidence="6">
    <location>
        <begin position="105"/>
        <end position="294"/>
    </location>
</feature>
<sequence>MTTTINTIGILGGGQLGMMLAQSALNLGLQCVFLEDADNPPASFYGKVFKSSQLDEFINAADVFTLEFENTPVDTAQSLGEITNKAGIYPPAIALRTTQDRLHEKALFNQLDIDTVPFLAVNDFDELQHACQHLGLPLVLKTSRGGYDGKGQFVIKNQADIHTAWDELGQACQTAPLIAEGFIQFSREVSIIAVRGKDGQIGYYPLVENTHHHGILAKTVAPAPDANHLTEQAQNNIKKLLEHFDYVGVMALELFVTETGVLANEIAPRVHNSGHWTIEGAVCSQFENHIRAVAGLPLGDTRIVKPSVMLNVIGTYPVIKDILAVDGVHYHSYHKEERDGRKIAHITVMPADSNTLDETVEKVVKLLPNKLGM</sequence>
<name>A0ABY6F5V3_9GAMM</name>
<evidence type="ECO:0000256" key="2">
    <source>
        <dbReference type="ARBA" id="ARBA00022755"/>
    </source>
</evidence>
<dbReference type="InterPro" id="IPR054350">
    <property type="entry name" value="PurT/PurK_preATP-grasp"/>
</dbReference>
<feature type="binding site" evidence="4">
    <location>
        <begin position="264"/>
        <end position="265"/>
    </location>
    <ligand>
        <name>ATP</name>
        <dbReference type="ChEBI" id="CHEBI:30616"/>
    </ligand>
</feature>
<feature type="binding site" evidence="4">
    <location>
        <position position="211"/>
    </location>
    <ligand>
        <name>ATP</name>
        <dbReference type="ChEBI" id="CHEBI:30616"/>
    </ligand>
</feature>
<evidence type="ECO:0000313" key="8">
    <source>
        <dbReference type="Proteomes" id="UP001063782"/>
    </source>
</evidence>
<comment type="similarity">
    <text evidence="4 5">Belongs to the PurK/PurT family.</text>
</comment>
<keyword evidence="8" id="KW-1185">Reference proteome</keyword>
<dbReference type="SUPFAM" id="SSF51246">
    <property type="entry name" value="Rudiment single hybrid motif"/>
    <property type="match status" value="1"/>
</dbReference>
<dbReference type="HAMAP" id="MF_01928">
    <property type="entry name" value="PurK"/>
    <property type="match status" value="1"/>
</dbReference>
<dbReference type="InterPro" id="IPR011761">
    <property type="entry name" value="ATP-grasp"/>
</dbReference>
<keyword evidence="3 4" id="KW-0067">ATP-binding</keyword>
<dbReference type="EC" id="6.3.4.18" evidence="4 5"/>
<dbReference type="PROSITE" id="PS50975">
    <property type="entry name" value="ATP_GRASP"/>
    <property type="match status" value="1"/>
</dbReference>
<evidence type="ECO:0000256" key="1">
    <source>
        <dbReference type="ARBA" id="ARBA00022741"/>
    </source>
</evidence>
<comment type="catalytic activity">
    <reaction evidence="4 5">
        <text>5-amino-1-(5-phospho-beta-D-ribosyl)imidazole + hydrogencarbonate + ATP = 5-carboxyamino-1-(5-phospho-D-ribosyl)imidazole + ADP + phosphate + 2 H(+)</text>
        <dbReference type="Rhea" id="RHEA:19317"/>
        <dbReference type="ChEBI" id="CHEBI:15378"/>
        <dbReference type="ChEBI" id="CHEBI:17544"/>
        <dbReference type="ChEBI" id="CHEBI:30616"/>
        <dbReference type="ChEBI" id="CHEBI:43474"/>
        <dbReference type="ChEBI" id="CHEBI:58730"/>
        <dbReference type="ChEBI" id="CHEBI:137981"/>
        <dbReference type="ChEBI" id="CHEBI:456216"/>
        <dbReference type="EC" id="6.3.4.18"/>
    </reaction>
</comment>
<feature type="binding site" evidence="4">
    <location>
        <begin position="180"/>
        <end position="183"/>
    </location>
    <ligand>
        <name>ATP</name>
        <dbReference type="ChEBI" id="CHEBI:30616"/>
    </ligand>
</feature>
<dbReference type="NCBIfam" id="TIGR01161">
    <property type="entry name" value="purK"/>
    <property type="match status" value="1"/>
</dbReference>
<evidence type="ECO:0000256" key="5">
    <source>
        <dbReference type="RuleBase" id="RU361200"/>
    </source>
</evidence>
<dbReference type="InterPro" id="IPR011054">
    <property type="entry name" value="Rudment_hybrid_motif"/>
</dbReference>
<evidence type="ECO:0000256" key="4">
    <source>
        <dbReference type="HAMAP-Rule" id="MF_01928"/>
    </source>
</evidence>
<dbReference type="InterPro" id="IPR003135">
    <property type="entry name" value="ATP-grasp_carboxylate-amine"/>
</dbReference>
<comment type="subunit">
    <text evidence="4 5">Homodimer.</text>
</comment>
<proteinExistence type="inferred from homology"/>
<feature type="binding site" evidence="4">
    <location>
        <position position="141"/>
    </location>
    <ligand>
        <name>ATP</name>
        <dbReference type="ChEBI" id="CHEBI:30616"/>
    </ligand>
</feature>
<dbReference type="PANTHER" id="PTHR11609:SF5">
    <property type="entry name" value="PHOSPHORIBOSYLAMINOIMIDAZOLE CARBOXYLASE"/>
    <property type="match status" value="1"/>
</dbReference>
<feature type="binding site" evidence="4">
    <location>
        <begin position="146"/>
        <end position="152"/>
    </location>
    <ligand>
        <name>ATP</name>
        <dbReference type="ChEBI" id="CHEBI:30616"/>
    </ligand>
</feature>
<dbReference type="Gene3D" id="3.30.1490.20">
    <property type="entry name" value="ATP-grasp fold, A domain"/>
    <property type="match status" value="1"/>
</dbReference>
<protein>
    <recommendedName>
        <fullName evidence="4 5">N5-carboxyaminoimidazole ribonucleotide synthase</fullName>
        <shortName evidence="4 5">N5-CAIR synthase</shortName>
        <ecNumber evidence="4 5">6.3.4.18</ecNumber>
    </recommendedName>
    <alternativeName>
        <fullName evidence="4 5">5-(carboxyamino)imidazole ribonucleotide synthetase</fullName>
    </alternativeName>
</protein>
<feature type="binding site" evidence="4">
    <location>
        <position position="188"/>
    </location>
    <ligand>
        <name>ATP</name>
        <dbReference type="ChEBI" id="CHEBI:30616"/>
    </ligand>
</feature>
<dbReference type="Proteomes" id="UP001063782">
    <property type="component" value="Chromosome"/>
</dbReference>
<dbReference type="RefSeq" id="WP_263076977.1">
    <property type="nucleotide sequence ID" value="NZ_CP089977.1"/>
</dbReference>
<dbReference type="SUPFAM" id="SSF56059">
    <property type="entry name" value="Glutathione synthetase ATP-binding domain-like"/>
    <property type="match status" value="1"/>
</dbReference>
<comment type="function">
    <text evidence="4">Catalyzes the ATP-dependent conversion of 5-aminoimidazole ribonucleotide (AIR) and HCO(3)(-) to N5-carboxyaminoimidazole ribonucleotide (N5-CAIR).</text>
</comment>
<dbReference type="Gene3D" id="3.40.50.20">
    <property type="match status" value="1"/>
</dbReference>
<dbReference type="SUPFAM" id="SSF52440">
    <property type="entry name" value="PreATP-grasp domain"/>
    <property type="match status" value="1"/>
</dbReference>
<dbReference type="Pfam" id="PF22660">
    <property type="entry name" value="RS_preATP-grasp-like"/>
    <property type="match status" value="1"/>
</dbReference>
<gene>
    <name evidence="4 5" type="primary">purK</name>
    <name evidence="7" type="ORF">LU297_03260</name>
</gene>
<dbReference type="InterPro" id="IPR040686">
    <property type="entry name" value="PurK_C"/>
</dbReference>
<keyword evidence="1 4" id="KW-0547">Nucleotide-binding</keyword>
<dbReference type="InterPro" id="IPR016185">
    <property type="entry name" value="PreATP-grasp_dom_sf"/>
</dbReference>